<dbReference type="EMBL" id="PYFT01000001">
    <property type="protein sequence ID" value="PSR52402.1"/>
    <property type="molecule type" value="Genomic_DNA"/>
</dbReference>
<keyword evidence="1" id="KW-0472">Membrane</keyword>
<comment type="caution">
    <text evidence="2">The sequence shown here is derived from an EMBL/GenBank/DDBJ whole genome shotgun (WGS) entry which is preliminary data.</text>
</comment>
<keyword evidence="1" id="KW-1133">Transmembrane helix</keyword>
<feature type="transmembrane region" description="Helical" evidence="1">
    <location>
        <begin position="129"/>
        <end position="150"/>
    </location>
</feature>
<name>A0A2T2YA60_9BACT</name>
<feature type="transmembrane region" description="Helical" evidence="1">
    <location>
        <begin position="55"/>
        <end position="75"/>
    </location>
</feature>
<gene>
    <name evidence="2" type="ORF">AHMF7605_02110</name>
</gene>
<proteinExistence type="predicted"/>
<evidence type="ECO:0000313" key="3">
    <source>
        <dbReference type="Proteomes" id="UP000240357"/>
    </source>
</evidence>
<dbReference type="Proteomes" id="UP000240357">
    <property type="component" value="Unassembled WGS sequence"/>
</dbReference>
<dbReference type="AlphaFoldDB" id="A0A2T2YA60"/>
<feature type="transmembrane region" description="Helical" evidence="1">
    <location>
        <begin position="87"/>
        <end position="109"/>
    </location>
</feature>
<feature type="transmembrane region" description="Helical" evidence="1">
    <location>
        <begin position="12"/>
        <end position="35"/>
    </location>
</feature>
<dbReference type="OrthoDB" id="9914191at2"/>
<evidence type="ECO:0000313" key="2">
    <source>
        <dbReference type="EMBL" id="PSR52402.1"/>
    </source>
</evidence>
<accession>A0A2T2YA60</accession>
<protein>
    <submittedName>
        <fullName evidence="2">Uncharacterized protein</fullName>
    </submittedName>
</protein>
<evidence type="ECO:0000256" key="1">
    <source>
        <dbReference type="SAM" id="Phobius"/>
    </source>
</evidence>
<reference evidence="2 3" key="1">
    <citation type="submission" date="2018-03" db="EMBL/GenBank/DDBJ databases">
        <title>Adhaeribacter sp. HMF7605 Genome sequencing and assembly.</title>
        <authorList>
            <person name="Kang H."/>
            <person name="Kang J."/>
            <person name="Cha I."/>
            <person name="Kim H."/>
            <person name="Joh K."/>
        </authorList>
    </citation>
    <scope>NUCLEOTIDE SEQUENCE [LARGE SCALE GENOMIC DNA]</scope>
    <source>
        <strain evidence="2 3">HMF7605</strain>
    </source>
</reference>
<organism evidence="2 3">
    <name type="scientific">Adhaeribacter arboris</name>
    <dbReference type="NCBI Taxonomy" id="2072846"/>
    <lineage>
        <taxon>Bacteria</taxon>
        <taxon>Pseudomonadati</taxon>
        <taxon>Bacteroidota</taxon>
        <taxon>Cytophagia</taxon>
        <taxon>Cytophagales</taxon>
        <taxon>Hymenobacteraceae</taxon>
        <taxon>Adhaeribacter</taxon>
    </lineage>
</organism>
<keyword evidence="1" id="KW-0812">Transmembrane</keyword>
<keyword evidence="3" id="KW-1185">Reference proteome</keyword>
<dbReference type="RefSeq" id="WP_106925991.1">
    <property type="nucleotide sequence ID" value="NZ_PYFT01000001.1"/>
</dbReference>
<sequence length="163" mass="17962">MIEKGTKIIIKSIIASVGLLYLLPMLVVMLVSVFNDNMLTANQILENQLIEIKNNLGFLTIQAVVLIAAAILFGDLYENKIRKGNRFAVNTVTIISFWVLLFCSCSITAGVQKSLTYGQEGFKSAISAWIYGVPLFLMLCATNVLLLVFVMGKKLKITTANHT</sequence>